<keyword evidence="3" id="KW-1185">Reference proteome</keyword>
<evidence type="ECO:0000313" key="3">
    <source>
        <dbReference type="Proteomes" id="UP000217986"/>
    </source>
</evidence>
<dbReference type="AlphaFoldDB" id="A0A2A2ELX0"/>
<protein>
    <recommendedName>
        <fullName evidence="4">Lipoprotein</fullName>
    </recommendedName>
</protein>
<organism evidence="2 3">
    <name type="scientific">Bifidobacterium italicum</name>
    <dbReference type="NCBI Taxonomy" id="1960968"/>
    <lineage>
        <taxon>Bacteria</taxon>
        <taxon>Bacillati</taxon>
        <taxon>Actinomycetota</taxon>
        <taxon>Actinomycetes</taxon>
        <taxon>Bifidobacteriales</taxon>
        <taxon>Bifidobacteriaceae</taxon>
        <taxon>Bifidobacterium</taxon>
    </lineage>
</organism>
<gene>
    <name evidence="2" type="ORF">B1400_0265</name>
</gene>
<dbReference type="RefSeq" id="WP_133064577.1">
    <property type="nucleotide sequence ID" value="NZ_MVOG01000004.1"/>
</dbReference>
<proteinExistence type="predicted"/>
<dbReference type="EMBL" id="MVOG01000004">
    <property type="protein sequence ID" value="PAU70071.1"/>
    <property type="molecule type" value="Genomic_DNA"/>
</dbReference>
<dbReference type="OrthoDB" id="3230474at2"/>
<evidence type="ECO:0008006" key="4">
    <source>
        <dbReference type="Google" id="ProtNLM"/>
    </source>
</evidence>
<evidence type="ECO:0000313" key="2">
    <source>
        <dbReference type="EMBL" id="PAU70071.1"/>
    </source>
</evidence>
<reference evidence="2 3" key="1">
    <citation type="journal article" date="2017" name="ISME J.">
        <title>Unveiling bifidobacterial biogeography across the mammalian branch of the tree of life.</title>
        <authorList>
            <person name="Milani C."/>
            <person name="Mangifesta M."/>
            <person name="Mancabelli L."/>
            <person name="Lugli G.A."/>
            <person name="James K."/>
            <person name="Duranti S."/>
            <person name="Turroni F."/>
            <person name="Ferrario C."/>
            <person name="Ossiprandi M.C."/>
            <person name="van Sinderen D."/>
            <person name="Ventura M."/>
        </authorList>
    </citation>
    <scope>NUCLEOTIDE SEQUENCE [LARGE SCALE GENOMIC DNA]</scope>
    <source>
        <strain evidence="2 3">70</strain>
    </source>
</reference>
<evidence type="ECO:0000256" key="1">
    <source>
        <dbReference type="SAM" id="SignalP"/>
    </source>
</evidence>
<feature type="signal peptide" evidence="1">
    <location>
        <begin position="1"/>
        <end position="26"/>
    </location>
</feature>
<sequence>MRKTFTSLSALCIVAMLAGCGQSQSAQPVDFDKNDVTFTGANSITYEKAYNSTKSDVVRKILIDEHITDAEFDQIRQLYADCLGEKGATVEYEGTDGRRSERFPPGVSVDQIDEYIQECVADTALPYVEQLHQLDGQDPDSDSVDALVACLKRHDIADQAMTADDYKRIVTDPDLDDEYFGKYFNEQRSDYDAEKSPAYWACNANPNS</sequence>
<name>A0A2A2ELX0_9BIFI</name>
<dbReference type="Proteomes" id="UP000217986">
    <property type="component" value="Unassembled WGS sequence"/>
</dbReference>
<comment type="caution">
    <text evidence="2">The sequence shown here is derived from an EMBL/GenBank/DDBJ whole genome shotgun (WGS) entry which is preliminary data.</text>
</comment>
<dbReference type="PROSITE" id="PS51257">
    <property type="entry name" value="PROKAR_LIPOPROTEIN"/>
    <property type="match status" value="1"/>
</dbReference>
<accession>A0A2A2ELX0</accession>
<feature type="chain" id="PRO_5012878053" description="Lipoprotein" evidence="1">
    <location>
        <begin position="27"/>
        <end position="208"/>
    </location>
</feature>
<keyword evidence="1" id="KW-0732">Signal</keyword>